<dbReference type="AlphaFoldDB" id="A0A086TAB8"/>
<name>A0A086TAB8_HAPC1</name>
<proteinExistence type="predicted"/>
<feature type="compositionally biased region" description="Basic and acidic residues" evidence="1">
    <location>
        <begin position="14"/>
        <end position="26"/>
    </location>
</feature>
<sequence>MPAAGPTVSPRTPQIREIDYPRDNADRGAPYKTLALASCFRAYTSCPLMARLGSPLSLVG</sequence>
<keyword evidence="3" id="KW-1185">Reference proteome</keyword>
<protein>
    <submittedName>
        <fullName evidence="2">Uncharacterized protein</fullName>
    </submittedName>
</protein>
<comment type="caution">
    <text evidence="2">The sequence shown here is derived from an EMBL/GenBank/DDBJ whole genome shotgun (WGS) entry which is preliminary data.</text>
</comment>
<evidence type="ECO:0000313" key="3">
    <source>
        <dbReference type="Proteomes" id="UP000029964"/>
    </source>
</evidence>
<feature type="region of interest" description="Disordered" evidence="1">
    <location>
        <begin position="1"/>
        <end position="26"/>
    </location>
</feature>
<dbReference type="HOGENOM" id="CLU_2941168_0_0_1"/>
<reference evidence="3" key="1">
    <citation type="journal article" date="2014" name="Genome Announc.">
        <title>Genome sequence and annotation of Acremonium chrysogenum, producer of the beta-lactam antibiotic cephalosporin C.</title>
        <authorList>
            <person name="Terfehr D."/>
            <person name="Dahlmann T.A."/>
            <person name="Specht T."/>
            <person name="Zadra I."/>
            <person name="Kuernsteiner H."/>
            <person name="Kueck U."/>
        </authorList>
    </citation>
    <scope>NUCLEOTIDE SEQUENCE [LARGE SCALE GENOMIC DNA]</scope>
    <source>
        <strain evidence="3">ATCC 11550 / CBS 779.69 / DSM 880 / IAM 14645 / JCM 23072 / IMI 49137</strain>
    </source>
</reference>
<dbReference type="EMBL" id="JPKY01000021">
    <property type="protein sequence ID" value="KFH46300.1"/>
    <property type="molecule type" value="Genomic_DNA"/>
</dbReference>
<dbReference type="Proteomes" id="UP000029964">
    <property type="component" value="Unassembled WGS sequence"/>
</dbReference>
<gene>
    <name evidence="2" type="ORF">ACRE_029060</name>
</gene>
<organism evidence="2 3">
    <name type="scientific">Hapsidospora chrysogenum (strain ATCC 11550 / CBS 779.69 / DSM 880 / IAM 14645 / JCM 23072 / IMI 49137)</name>
    <name type="common">Acremonium chrysogenum</name>
    <dbReference type="NCBI Taxonomy" id="857340"/>
    <lineage>
        <taxon>Eukaryota</taxon>
        <taxon>Fungi</taxon>
        <taxon>Dikarya</taxon>
        <taxon>Ascomycota</taxon>
        <taxon>Pezizomycotina</taxon>
        <taxon>Sordariomycetes</taxon>
        <taxon>Hypocreomycetidae</taxon>
        <taxon>Hypocreales</taxon>
        <taxon>Bionectriaceae</taxon>
        <taxon>Hapsidospora</taxon>
    </lineage>
</organism>
<evidence type="ECO:0000313" key="2">
    <source>
        <dbReference type="EMBL" id="KFH46300.1"/>
    </source>
</evidence>
<evidence type="ECO:0000256" key="1">
    <source>
        <dbReference type="SAM" id="MobiDB-lite"/>
    </source>
</evidence>
<accession>A0A086TAB8</accession>